<evidence type="ECO:0000313" key="1">
    <source>
        <dbReference type="EMBL" id="MFB5680921.1"/>
    </source>
</evidence>
<name>A0ABV5B8P5_9BACL</name>
<dbReference type="RefSeq" id="WP_375524717.1">
    <property type="nucleotide sequence ID" value="NZ_JBHILM010000007.1"/>
</dbReference>
<sequence>MIEINLQDIAGIKNNRARVNIIKTAASQKKRPEDEMVILMKAARNRFNKAVSSGRIEIVGEREWMLH</sequence>
<accession>A0ABV5B8P5</accession>
<evidence type="ECO:0000313" key="2">
    <source>
        <dbReference type="Proteomes" id="UP001580407"/>
    </source>
</evidence>
<proteinExistence type="predicted"/>
<protein>
    <submittedName>
        <fullName evidence="1">Uncharacterized protein</fullName>
    </submittedName>
</protein>
<gene>
    <name evidence="1" type="ORF">ACE3NQ_08370</name>
</gene>
<comment type="caution">
    <text evidence="1">The sequence shown here is derived from an EMBL/GenBank/DDBJ whole genome shotgun (WGS) entry which is preliminary data.</text>
</comment>
<dbReference type="Proteomes" id="UP001580407">
    <property type="component" value="Unassembled WGS sequence"/>
</dbReference>
<organism evidence="1 2">
    <name type="scientific">Paenibacillus terreus</name>
    <dbReference type="NCBI Taxonomy" id="1387834"/>
    <lineage>
        <taxon>Bacteria</taxon>
        <taxon>Bacillati</taxon>
        <taxon>Bacillota</taxon>
        <taxon>Bacilli</taxon>
        <taxon>Bacillales</taxon>
        <taxon>Paenibacillaceae</taxon>
        <taxon>Paenibacillus</taxon>
    </lineage>
</organism>
<keyword evidence="2" id="KW-1185">Reference proteome</keyword>
<reference evidence="1 2" key="1">
    <citation type="submission" date="2024-09" db="EMBL/GenBank/DDBJ databases">
        <authorList>
            <person name="Ruan L."/>
        </authorList>
    </citation>
    <scope>NUCLEOTIDE SEQUENCE [LARGE SCALE GENOMIC DNA]</scope>
    <source>
        <strain evidence="1 2">D33</strain>
    </source>
</reference>
<dbReference type="EMBL" id="JBHILM010000007">
    <property type="protein sequence ID" value="MFB5680921.1"/>
    <property type="molecule type" value="Genomic_DNA"/>
</dbReference>